<keyword evidence="5" id="KW-1185">Reference proteome</keyword>
<dbReference type="Proteomes" id="UP000030671">
    <property type="component" value="Unassembled WGS sequence"/>
</dbReference>
<dbReference type="PANTHER" id="PTHR28532">
    <property type="entry name" value="GEO13458P1"/>
    <property type="match status" value="1"/>
</dbReference>
<evidence type="ECO:0000313" key="4">
    <source>
        <dbReference type="EMBL" id="ETW76768.1"/>
    </source>
</evidence>
<dbReference type="OrthoDB" id="48036at2759"/>
<dbReference type="GeneID" id="20671421"/>
<dbReference type="HOGENOM" id="CLU_093191_1_1_1"/>
<dbReference type="eggNOG" id="KOG4595">
    <property type="taxonomic scope" value="Eukaryota"/>
</dbReference>
<evidence type="ECO:0000313" key="5">
    <source>
        <dbReference type="Proteomes" id="UP000030671"/>
    </source>
</evidence>
<proteinExistence type="inferred from homology"/>
<evidence type="ECO:0000256" key="2">
    <source>
        <dbReference type="SAM" id="MobiDB-lite"/>
    </source>
</evidence>
<dbReference type="KEGG" id="hir:HETIRDRAFT_328534"/>
<dbReference type="STRING" id="747525.W4JTA8"/>
<feature type="region of interest" description="Disordered" evidence="2">
    <location>
        <begin position="138"/>
        <end position="174"/>
    </location>
</feature>
<dbReference type="InterPro" id="IPR052436">
    <property type="entry name" value="LTO1_adapter"/>
</dbReference>
<accession>W4JTA8</accession>
<dbReference type="AlphaFoldDB" id="W4JTA8"/>
<dbReference type="InterPro" id="IPR019191">
    <property type="entry name" value="Essential_protein_Yae1_N"/>
</dbReference>
<dbReference type="Pfam" id="PF09811">
    <property type="entry name" value="Yae1_N"/>
    <property type="match status" value="1"/>
</dbReference>
<dbReference type="PANTHER" id="PTHR28532:SF1">
    <property type="entry name" value="ORAL CANCER OVEREXPRESSED 1"/>
    <property type="match status" value="1"/>
</dbReference>
<dbReference type="InParanoid" id="W4JTA8"/>
<reference evidence="4 5" key="1">
    <citation type="journal article" date="2012" name="New Phytol.">
        <title>Insight into trade-off between wood decay and parasitism from the genome of a fungal forest pathogen.</title>
        <authorList>
            <person name="Olson A."/>
            <person name="Aerts A."/>
            <person name="Asiegbu F."/>
            <person name="Belbahri L."/>
            <person name="Bouzid O."/>
            <person name="Broberg A."/>
            <person name="Canback B."/>
            <person name="Coutinho P.M."/>
            <person name="Cullen D."/>
            <person name="Dalman K."/>
            <person name="Deflorio G."/>
            <person name="van Diepen L.T."/>
            <person name="Dunand C."/>
            <person name="Duplessis S."/>
            <person name="Durling M."/>
            <person name="Gonthier P."/>
            <person name="Grimwood J."/>
            <person name="Fossdal C.G."/>
            <person name="Hansson D."/>
            <person name="Henrissat B."/>
            <person name="Hietala A."/>
            <person name="Himmelstrand K."/>
            <person name="Hoffmeister D."/>
            <person name="Hogberg N."/>
            <person name="James T.Y."/>
            <person name="Karlsson M."/>
            <person name="Kohler A."/>
            <person name="Kues U."/>
            <person name="Lee Y.H."/>
            <person name="Lin Y.C."/>
            <person name="Lind M."/>
            <person name="Lindquist E."/>
            <person name="Lombard V."/>
            <person name="Lucas S."/>
            <person name="Lunden K."/>
            <person name="Morin E."/>
            <person name="Murat C."/>
            <person name="Park J."/>
            <person name="Raffaello T."/>
            <person name="Rouze P."/>
            <person name="Salamov A."/>
            <person name="Schmutz J."/>
            <person name="Solheim H."/>
            <person name="Stahlberg J."/>
            <person name="Velez H."/>
            <person name="de Vries R.P."/>
            <person name="Wiebenga A."/>
            <person name="Woodward S."/>
            <person name="Yakovlev I."/>
            <person name="Garbelotto M."/>
            <person name="Martin F."/>
            <person name="Grigoriev I.V."/>
            <person name="Stenlid J."/>
        </authorList>
    </citation>
    <scope>NUCLEOTIDE SEQUENCE [LARGE SCALE GENOMIC DNA]</scope>
    <source>
        <strain evidence="4 5">TC 32-1</strain>
    </source>
</reference>
<sequence>MADFDLEDLVDVEQTFYNSGYEDGFAHGRIHGLIEGRALGKEKGFEMWEEIAFYEGFARAWVAFYALTGWTDDRVMHHARQLLDITSHFPRVNPSTSLTGSDDDGVDISALQRQTRSRYKLLCATLGIRPSLRAADVDDDRMDDADGANRDKRKKNVWKVEGPPIPKSEQGLSF</sequence>
<evidence type="ECO:0000256" key="1">
    <source>
        <dbReference type="ARBA" id="ARBA00038090"/>
    </source>
</evidence>
<comment type="similarity">
    <text evidence="1">Belongs to the LTO1 family.</text>
</comment>
<name>W4JTA8_HETIT</name>
<evidence type="ECO:0000259" key="3">
    <source>
        <dbReference type="Pfam" id="PF09811"/>
    </source>
</evidence>
<dbReference type="EMBL" id="KI925464">
    <property type="protein sequence ID" value="ETW76768.1"/>
    <property type="molecule type" value="Genomic_DNA"/>
</dbReference>
<protein>
    <recommendedName>
        <fullName evidence="3">Essential protein Yae1 N-terminal domain-containing protein</fullName>
    </recommendedName>
</protein>
<feature type="domain" description="Essential protein Yae1 N-terminal" evidence="3">
    <location>
        <begin position="20"/>
        <end position="58"/>
    </location>
</feature>
<organism evidence="4 5">
    <name type="scientific">Heterobasidion irregulare (strain TC 32-1)</name>
    <dbReference type="NCBI Taxonomy" id="747525"/>
    <lineage>
        <taxon>Eukaryota</taxon>
        <taxon>Fungi</taxon>
        <taxon>Dikarya</taxon>
        <taxon>Basidiomycota</taxon>
        <taxon>Agaricomycotina</taxon>
        <taxon>Agaricomycetes</taxon>
        <taxon>Russulales</taxon>
        <taxon>Bondarzewiaceae</taxon>
        <taxon>Heterobasidion</taxon>
        <taxon>Heterobasidion annosum species complex</taxon>
    </lineage>
</organism>
<dbReference type="RefSeq" id="XP_009551640.1">
    <property type="nucleotide sequence ID" value="XM_009553345.1"/>
</dbReference>
<gene>
    <name evidence="4" type="ORF">HETIRDRAFT_328534</name>
</gene>